<gene>
    <name evidence="5" type="ORF">AB1Y20_013931</name>
</gene>
<sequence length="671" mass="71292">MYAWDFMLGWRWLRTKGWTRASSESASSRSPLCLAPARFLFILSIYFSAPSSAHSPDIPLGTFASLPLLPSSTALRLAGLSYASMSAVCPLRASLARPTSRRLARLPYFLQARSSGRSAATDPLPPCHPQGVAAEVRRIASAVYCCVCVSLLPTLSKTPQSTAYFLHARPSVYRRSPPPPHAALFAVRPSFPSSHPSISHPADYHPSQVRRQDSQQFRYNLPSELIAVHPAEPRGSSRLLVYVPSSLHLSQFARGVRENSSTLAAPSVLPSGGTVTDLTFPDLPKVLPPDVHLIFNESRVFSARLLALVAGAPGSPPIEVLFLAPLTHTDPADALTSPADGQLWRAMVRTPLQRGGAKLEVAQSKGHHADLLLEVEEILAPWVEDGEVDGVEAAVRLSTSFEGARTLALSHLLSSLGEIPIPPYLRRAALPEDEVRYQTVYAAADQSGSVAAPTAGLHFTPELLASLSGAGARASSLTLHVGAGTFKPVVAPSLGSHAMHAEPFSITADAIDSLAQSAAEGRAIVPVGTTSARVAESLYWFGVKRSLQQTGGAPSADLGHLDQWEAYEIGGASKALPVPRVEALARLHAHAVAAGGRLYGSTALCIAPGYSFSMCDGLVTNFHAPDSTLMCLVSAIMGGAKTAHEVYAHAIARRYSFLSYGDSSLLLRSAS</sequence>
<organism evidence="5 6">
    <name type="scientific">Prymnesium parvum</name>
    <name type="common">Toxic golden alga</name>
    <dbReference type="NCBI Taxonomy" id="97485"/>
    <lineage>
        <taxon>Eukaryota</taxon>
        <taxon>Haptista</taxon>
        <taxon>Haptophyta</taxon>
        <taxon>Prymnesiophyceae</taxon>
        <taxon>Prymnesiales</taxon>
        <taxon>Prymnesiaceae</taxon>
        <taxon>Prymnesium</taxon>
    </lineage>
</organism>
<evidence type="ECO:0000313" key="6">
    <source>
        <dbReference type="Proteomes" id="UP001515480"/>
    </source>
</evidence>
<evidence type="ECO:0008006" key="7">
    <source>
        <dbReference type="Google" id="ProtNLM"/>
    </source>
</evidence>
<evidence type="ECO:0000256" key="4">
    <source>
        <dbReference type="ARBA" id="ARBA00022785"/>
    </source>
</evidence>
<dbReference type="InterPro" id="IPR036100">
    <property type="entry name" value="QueA_sf"/>
</dbReference>
<dbReference type="InterPro" id="IPR003699">
    <property type="entry name" value="QueA"/>
</dbReference>
<name>A0AB34IGW3_PRYPA</name>
<dbReference type="Gene3D" id="3.40.1780.10">
    <property type="entry name" value="QueA-like"/>
    <property type="match status" value="2"/>
</dbReference>
<keyword evidence="1" id="KW-0963">Cytoplasm</keyword>
<evidence type="ECO:0000256" key="3">
    <source>
        <dbReference type="ARBA" id="ARBA00022691"/>
    </source>
</evidence>
<dbReference type="GO" id="GO:0051075">
    <property type="term" value="F:S-adenosylmethionine:tRNA ribosyltransferase-isomerase activity"/>
    <property type="evidence" value="ECO:0007669"/>
    <property type="project" value="TreeGrafter"/>
</dbReference>
<dbReference type="GO" id="GO:0008616">
    <property type="term" value="P:tRNA queuosine(34) biosynthetic process"/>
    <property type="evidence" value="ECO:0007669"/>
    <property type="project" value="UniProtKB-KW"/>
</dbReference>
<evidence type="ECO:0000313" key="5">
    <source>
        <dbReference type="EMBL" id="KAL1498616.1"/>
    </source>
</evidence>
<evidence type="ECO:0000256" key="2">
    <source>
        <dbReference type="ARBA" id="ARBA00022679"/>
    </source>
</evidence>
<reference evidence="5 6" key="1">
    <citation type="journal article" date="2024" name="Science">
        <title>Giant polyketide synthase enzymes in the biosynthesis of giant marine polyether toxins.</title>
        <authorList>
            <person name="Fallon T.R."/>
            <person name="Shende V.V."/>
            <person name="Wierzbicki I.H."/>
            <person name="Pendleton A.L."/>
            <person name="Watervoot N.F."/>
            <person name="Auber R.P."/>
            <person name="Gonzalez D.J."/>
            <person name="Wisecaver J.H."/>
            <person name="Moore B.S."/>
        </authorList>
    </citation>
    <scope>NUCLEOTIDE SEQUENCE [LARGE SCALE GENOMIC DNA]</scope>
    <source>
        <strain evidence="5 6">12B1</strain>
    </source>
</reference>
<keyword evidence="6" id="KW-1185">Reference proteome</keyword>
<dbReference type="EMBL" id="JBGBPQ010000027">
    <property type="protein sequence ID" value="KAL1498616.1"/>
    <property type="molecule type" value="Genomic_DNA"/>
</dbReference>
<evidence type="ECO:0000256" key="1">
    <source>
        <dbReference type="ARBA" id="ARBA00022490"/>
    </source>
</evidence>
<keyword evidence="3" id="KW-0949">S-adenosyl-L-methionine</keyword>
<dbReference type="SUPFAM" id="SSF111337">
    <property type="entry name" value="QueA-like"/>
    <property type="match status" value="1"/>
</dbReference>
<dbReference type="Pfam" id="PF02547">
    <property type="entry name" value="Queuosine_synth"/>
    <property type="match status" value="1"/>
</dbReference>
<protein>
    <recommendedName>
        <fullName evidence="7">S-adenosylmethionine:tRNA ribosyltransferase-isomerase</fullName>
    </recommendedName>
</protein>
<dbReference type="AlphaFoldDB" id="A0AB34IGW3"/>
<dbReference type="InterPro" id="IPR042118">
    <property type="entry name" value="QueA_dom1"/>
</dbReference>
<comment type="caution">
    <text evidence="5">The sequence shown here is derived from an EMBL/GenBank/DDBJ whole genome shotgun (WGS) entry which is preliminary data.</text>
</comment>
<keyword evidence="4" id="KW-0671">Queuosine biosynthesis</keyword>
<dbReference type="Proteomes" id="UP001515480">
    <property type="component" value="Unassembled WGS sequence"/>
</dbReference>
<proteinExistence type="predicted"/>
<dbReference type="InterPro" id="IPR042119">
    <property type="entry name" value="QueA_dom2"/>
</dbReference>
<keyword evidence="2" id="KW-0808">Transferase</keyword>
<dbReference type="PANTHER" id="PTHR30307">
    <property type="entry name" value="S-ADENOSYLMETHIONINE:TRNA RIBOSYLTRANSFERASE-ISOMERASE"/>
    <property type="match status" value="1"/>
</dbReference>
<dbReference type="Gene3D" id="2.40.10.240">
    <property type="entry name" value="QueA-like"/>
    <property type="match status" value="1"/>
</dbReference>
<dbReference type="PANTHER" id="PTHR30307:SF0">
    <property type="entry name" value="S-ADENOSYLMETHIONINE:TRNA RIBOSYLTRANSFERASE-ISOMERASE"/>
    <property type="match status" value="1"/>
</dbReference>
<accession>A0AB34IGW3</accession>